<dbReference type="InterPro" id="IPR014756">
    <property type="entry name" value="Ig_E-set"/>
</dbReference>
<evidence type="ECO:0000259" key="1">
    <source>
        <dbReference type="Pfam" id="PF02752"/>
    </source>
</evidence>
<dbReference type="OrthoDB" id="2333384at2759"/>
<gene>
    <name evidence="3" type="primary">LOC105425297</name>
</gene>
<accession>A0A6I9WR33</accession>
<dbReference type="InterPro" id="IPR011022">
    <property type="entry name" value="Arrestin_C-like"/>
</dbReference>
<dbReference type="KEGG" id="pbar:105425297"/>
<protein>
    <submittedName>
        <fullName evidence="3">Uncharacterized protein LOC105425297</fullName>
    </submittedName>
</protein>
<organism evidence="2 3">
    <name type="scientific">Pogonomyrmex barbatus</name>
    <name type="common">red harvester ant</name>
    <dbReference type="NCBI Taxonomy" id="144034"/>
    <lineage>
        <taxon>Eukaryota</taxon>
        <taxon>Metazoa</taxon>
        <taxon>Ecdysozoa</taxon>
        <taxon>Arthropoda</taxon>
        <taxon>Hexapoda</taxon>
        <taxon>Insecta</taxon>
        <taxon>Pterygota</taxon>
        <taxon>Neoptera</taxon>
        <taxon>Endopterygota</taxon>
        <taxon>Hymenoptera</taxon>
        <taxon>Apocrita</taxon>
        <taxon>Aculeata</taxon>
        <taxon>Formicoidea</taxon>
        <taxon>Formicidae</taxon>
        <taxon>Myrmicinae</taxon>
        <taxon>Pogonomyrmex</taxon>
    </lineage>
</organism>
<dbReference type="Proteomes" id="UP000504615">
    <property type="component" value="Unplaced"/>
</dbReference>
<proteinExistence type="predicted"/>
<dbReference type="AlphaFoldDB" id="A0A6I9WR33"/>
<keyword evidence="2" id="KW-1185">Reference proteome</keyword>
<dbReference type="SUPFAM" id="SSF81296">
    <property type="entry name" value="E set domains"/>
    <property type="match status" value="1"/>
</dbReference>
<name>A0A6I9WR33_9HYME</name>
<dbReference type="InterPro" id="IPR014752">
    <property type="entry name" value="Arrestin-like_C"/>
</dbReference>
<evidence type="ECO:0000313" key="3">
    <source>
        <dbReference type="RefSeq" id="XP_011634310.1"/>
    </source>
</evidence>
<evidence type="ECO:0000313" key="2">
    <source>
        <dbReference type="Proteomes" id="UP000504615"/>
    </source>
</evidence>
<dbReference type="RefSeq" id="XP_011634310.1">
    <property type="nucleotide sequence ID" value="XM_011636008.1"/>
</dbReference>
<reference evidence="3" key="1">
    <citation type="submission" date="2025-08" db="UniProtKB">
        <authorList>
            <consortium name="RefSeq"/>
        </authorList>
    </citation>
    <scope>IDENTIFICATION</scope>
</reference>
<dbReference type="GeneID" id="105425297"/>
<feature type="domain" description="Arrestin C-terminal-like" evidence="1">
    <location>
        <begin position="21"/>
        <end position="85"/>
    </location>
</feature>
<dbReference type="Pfam" id="PF02752">
    <property type="entry name" value="Arrestin_C"/>
    <property type="match status" value="1"/>
</dbReference>
<dbReference type="Gene3D" id="2.60.40.640">
    <property type="match status" value="1"/>
</dbReference>
<sequence>MTVYDEVTKNISFLFFKDGSITLHVILPGFVPGQWIEAILNLNNTSSAYVQKICAKLQQSLEFHASSKKMTVMEIVAATQNIGPFKKDDIIIRYVYIFRQSHFRNWNFAI</sequence>